<feature type="region of interest" description="Disordered" evidence="3">
    <location>
        <begin position="769"/>
        <end position="827"/>
    </location>
</feature>
<dbReference type="Pfam" id="PF07202">
    <property type="entry name" value="Tcp10_C"/>
    <property type="match status" value="1"/>
</dbReference>
<gene>
    <name evidence="5" type="ORF">COCSUDRAFT_55530</name>
</gene>
<feature type="compositionally biased region" description="Basic and acidic residues" evidence="3">
    <location>
        <begin position="599"/>
        <end position="615"/>
    </location>
</feature>
<dbReference type="OrthoDB" id="10252174at2759"/>
<feature type="compositionally biased region" description="Basic and acidic residues" evidence="3">
    <location>
        <begin position="21"/>
        <end position="34"/>
    </location>
</feature>
<feature type="compositionally biased region" description="Pro residues" evidence="3">
    <location>
        <begin position="528"/>
        <end position="542"/>
    </location>
</feature>
<evidence type="ECO:0000313" key="6">
    <source>
        <dbReference type="Proteomes" id="UP000007264"/>
    </source>
</evidence>
<sequence length="1046" mass="111277">MSENIAYLANNSRARSPFQQHFEKKQQMSTKKETSTLADSTPDSTAVHRKPFLRSGSGLKRRQEASTSEKRYVPKGGFVLDFTETPEPGQRGKKLTCTPAKPARQREPDVRHRAASATSSQASVTPSKSLLDGEAKRSPASSRTKPSSGAARSGLAGRSAAGQAGNGPTDVGSGAKKAPGRATLAAGLADQAARPAAGRQQTARSSMRRPGPPAAGSSPAPAAPQPAAHSRVRGSAAEALPASGAVRQAASWAVEAAGSSRGPPSQGLSQSEVDAEEFGAGVDWDEDAPILPDKERGSGADLLAVPVSSVKDGVVLSSNALSPFVQQLLFGFQVEDAAGSRALVHSGGYAQQSMLGDRQGHSQRGHILKLKVQVEQAAAQLEKDKQEFQRKRAEETAAWEKERDEQRKKLQRERMVLNKQSRAVLKLPTKKDRAEMEALEATLAEERRTARAKDARHKLIVERLRRQIVELQEKNTELREEVRWYEEQRLKSWARQEAASKKASAALLPSISPLAVSLAQDAEALSDPPAPSEEPLNMPPPQQQQQQNEQQQKQAPVAIAQRPSAQETGAVLMSGSHAQAEEPHQAAAAPLAPEPANSAEHRAEASQLRPPERSLSESASQIAPAAVVVGQPDGSSAGSSTDLAAILTRPQRPPAKPLPPVPRFDRWDFRREAGPAAADRGGAAVQLRVECSAASAPAFHHAVLSPFLDDIGSEAVYSPLRASMRASGNSFFGSSRFDGAAAARTSRPATPDLARLNLREKPHLAADVSLSRASSVRSETEAGECSEAATRRSAAYDASAYKNPPGAASRPQRGANAHQGFSQPEQASVSTELRPLHHLIISTLPPSSSAAFGPQQAKLQVALPSRSLEPKLASVAGGAQRTASGLGLAAPGLLAHGSVPVQETRHPDGKVERVFGDGRRALIFANGTLKEHFPDGRSIVMFTNGDVKRTFPDSTVEYFYAEVDTWHATHSDGVEVFYFPSGQTETHHPSGLKEILSADGLVRLVHADGREEDAARSQLSRAAQRGKPSLDSQALAALRMSISSPA</sequence>
<dbReference type="eggNOG" id="ENOG502QQR0">
    <property type="taxonomic scope" value="Eukaryota"/>
</dbReference>
<evidence type="ECO:0000259" key="4">
    <source>
        <dbReference type="Pfam" id="PF07202"/>
    </source>
</evidence>
<feature type="domain" description="Centromere protein J C-terminal" evidence="4">
    <location>
        <begin position="901"/>
        <end position="932"/>
    </location>
</feature>
<dbReference type="Proteomes" id="UP000007264">
    <property type="component" value="Unassembled WGS sequence"/>
</dbReference>
<feature type="compositionally biased region" description="Basic and acidic residues" evidence="3">
    <location>
        <begin position="61"/>
        <end position="72"/>
    </location>
</feature>
<feature type="region of interest" description="Disordered" evidence="3">
    <location>
        <begin position="573"/>
        <end position="620"/>
    </location>
</feature>
<proteinExistence type="inferred from homology"/>
<feature type="compositionally biased region" description="Low complexity" evidence="3">
    <location>
        <begin position="214"/>
        <end position="228"/>
    </location>
</feature>
<comment type="caution">
    <text evidence="5">The sequence shown here is derived from an EMBL/GenBank/DDBJ whole genome shotgun (WGS) entry which is preliminary data.</text>
</comment>
<dbReference type="InterPro" id="IPR009852">
    <property type="entry name" value="CENPJ_C_dom"/>
</dbReference>
<name>I0ZA62_COCSC</name>
<feature type="compositionally biased region" description="Polar residues" evidence="3">
    <location>
        <begin position="262"/>
        <end position="272"/>
    </location>
</feature>
<feature type="region of interest" description="Disordered" evidence="3">
    <location>
        <begin position="1"/>
        <end position="294"/>
    </location>
</feature>
<reference evidence="5 6" key="1">
    <citation type="journal article" date="2012" name="Genome Biol.">
        <title>The genome of the polar eukaryotic microalga coccomyxa subellipsoidea reveals traits of cold adaptation.</title>
        <authorList>
            <person name="Blanc G."/>
            <person name="Agarkova I."/>
            <person name="Grimwood J."/>
            <person name="Kuo A."/>
            <person name="Brueggeman A."/>
            <person name="Dunigan D."/>
            <person name="Gurnon J."/>
            <person name="Ladunga I."/>
            <person name="Lindquist E."/>
            <person name="Lucas S."/>
            <person name="Pangilinan J."/>
            <person name="Proschold T."/>
            <person name="Salamov A."/>
            <person name="Schmutz J."/>
            <person name="Weeks D."/>
            <person name="Yamada T."/>
            <person name="Claverie J.M."/>
            <person name="Grigoriev I."/>
            <person name="Van Etten J."/>
            <person name="Lomsadze A."/>
            <person name="Borodovsky M."/>
        </authorList>
    </citation>
    <scope>NUCLEOTIDE SEQUENCE [LARGE SCALE GENOMIC DNA]</scope>
    <source>
        <strain evidence="5 6">C-169</strain>
    </source>
</reference>
<evidence type="ECO:0000256" key="2">
    <source>
        <dbReference type="SAM" id="Coils"/>
    </source>
</evidence>
<dbReference type="KEGG" id="csl:COCSUDRAFT_55530"/>
<protein>
    <recommendedName>
        <fullName evidence="4">Centromere protein J C-terminal domain-containing protein</fullName>
    </recommendedName>
</protein>
<dbReference type="Gene3D" id="2.60.450.20">
    <property type="match status" value="1"/>
</dbReference>
<dbReference type="EMBL" id="AGSI01000001">
    <property type="protein sequence ID" value="EIE27531.1"/>
    <property type="molecule type" value="Genomic_DNA"/>
</dbReference>
<comment type="similarity">
    <text evidence="1">Belongs to the TCP10 family.</text>
</comment>
<evidence type="ECO:0000256" key="3">
    <source>
        <dbReference type="SAM" id="MobiDB-lite"/>
    </source>
</evidence>
<feature type="compositionally biased region" description="Polar residues" evidence="3">
    <location>
        <begin position="35"/>
        <end position="44"/>
    </location>
</feature>
<dbReference type="AlphaFoldDB" id="I0ZA62"/>
<feature type="compositionally biased region" description="Acidic residues" evidence="3">
    <location>
        <begin position="273"/>
        <end position="288"/>
    </location>
</feature>
<evidence type="ECO:0000313" key="5">
    <source>
        <dbReference type="EMBL" id="EIE27531.1"/>
    </source>
</evidence>
<dbReference type="GeneID" id="17045546"/>
<dbReference type="InterPro" id="IPR047002">
    <property type="entry name" value="Tcp10_C_sf"/>
</dbReference>
<feature type="compositionally biased region" description="Low complexity" evidence="3">
    <location>
        <begin position="181"/>
        <end position="204"/>
    </location>
</feature>
<organism evidence="5 6">
    <name type="scientific">Coccomyxa subellipsoidea (strain C-169)</name>
    <name type="common">Green microalga</name>
    <dbReference type="NCBI Taxonomy" id="574566"/>
    <lineage>
        <taxon>Eukaryota</taxon>
        <taxon>Viridiplantae</taxon>
        <taxon>Chlorophyta</taxon>
        <taxon>core chlorophytes</taxon>
        <taxon>Trebouxiophyceae</taxon>
        <taxon>Trebouxiophyceae incertae sedis</taxon>
        <taxon>Coccomyxaceae</taxon>
        <taxon>Coccomyxa</taxon>
        <taxon>Coccomyxa subellipsoidea</taxon>
    </lineage>
</organism>
<keyword evidence="6" id="KW-1185">Reference proteome</keyword>
<dbReference type="PANTHER" id="PTHR10331">
    <property type="entry name" value="T COMPLEX PROTEIN 10"/>
    <property type="match status" value="1"/>
</dbReference>
<dbReference type="RefSeq" id="XP_005652075.1">
    <property type="nucleotide sequence ID" value="XM_005652018.1"/>
</dbReference>
<feature type="region of interest" description="Disordered" evidence="3">
    <location>
        <begin position="521"/>
        <end position="561"/>
    </location>
</feature>
<feature type="compositionally biased region" description="Low complexity" evidence="3">
    <location>
        <begin position="585"/>
        <end position="598"/>
    </location>
</feature>
<feature type="compositionally biased region" description="Low complexity" evidence="3">
    <location>
        <begin position="147"/>
        <end position="163"/>
    </location>
</feature>
<feature type="coiled-coil region" evidence="2">
    <location>
        <begin position="367"/>
        <end position="398"/>
    </location>
</feature>
<dbReference type="InterPro" id="IPR026581">
    <property type="entry name" value="TCP10L/CENPJ"/>
</dbReference>
<feature type="compositionally biased region" description="Low complexity" evidence="3">
    <location>
        <begin position="543"/>
        <end position="556"/>
    </location>
</feature>
<feature type="compositionally biased region" description="Polar residues" evidence="3">
    <location>
        <begin position="1"/>
        <end position="19"/>
    </location>
</feature>
<evidence type="ECO:0000256" key="1">
    <source>
        <dbReference type="ARBA" id="ARBA00005627"/>
    </source>
</evidence>
<keyword evidence="2" id="KW-0175">Coiled coil</keyword>
<accession>I0ZA62</accession>
<dbReference type="PANTHER" id="PTHR10331:SF6">
    <property type="entry name" value="SPINDLE ASSEMBLY ABNORMAL 4"/>
    <property type="match status" value="1"/>
</dbReference>
<dbReference type="STRING" id="574566.I0ZA62"/>
<feature type="coiled-coil region" evidence="2">
    <location>
        <begin position="429"/>
        <end position="488"/>
    </location>
</feature>